<evidence type="ECO:0000313" key="2">
    <source>
        <dbReference type="EMBL" id="KAF2460340.1"/>
    </source>
</evidence>
<sequence length="70" mass="7715">MSDANDCRTLPRPSPQNSSLEQAAIRSHRCPTSANPVSMPFPLRPWQGLAYLRGCPDAVASVKRGPPNRW</sequence>
<dbReference type="EMBL" id="MU001673">
    <property type="protein sequence ID" value="KAF2460340.1"/>
    <property type="molecule type" value="Genomic_DNA"/>
</dbReference>
<dbReference type="AlphaFoldDB" id="A0A6A6P8M5"/>
<organism evidence="2 3">
    <name type="scientific">Lineolata rhizophorae</name>
    <dbReference type="NCBI Taxonomy" id="578093"/>
    <lineage>
        <taxon>Eukaryota</taxon>
        <taxon>Fungi</taxon>
        <taxon>Dikarya</taxon>
        <taxon>Ascomycota</taxon>
        <taxon>Pezizomycotina</taxon>
        <taxon>Dothideomycetes</taxon>
        <taxon>Dothideomycetes incertae sedis</taxon>
        <taxon>Lineolatales</taxon>
        <taxon>Lineolataceae</taxon>
        <taxon>Lineolata</taxon>
    </lineage>
</organism>
<feature type="region of interest" description="Disordered" evidence="1">
    <location>
        <begin position="1"/>
        <end position="37"/>
    </location>
</feature>
<evidence type="ECO:0000313" key="3">
    <source>
        <dbReference type="Proteomes" id="UP000799766"/>
    </source>
</evidence>
<evidence type="ECO:0000256" key="1">
    <source>
        <dbReference type="SAM" id="MobiDB-lite"/>
    </source>
</evidence>
<name>A0A6A6P8M5_9PEZI</name>
<accession>A0A6A6P8M5</accession>
<gene>
    <name evidence="2" type="ORF">BDY21DRAFT_335123</name>
</gene>
<protein>
    <submittedName>
        <fullName evidence="2">Uncharacterized protein</fullName>
    </submittedName>
</protein>
<keyword evidence="3" id="KW-1185">Reference proteome</keyword>
<dbReference type="Proteomes" id="UP000799766">
    <property type="component" value="Unassembled WGS sequence"/>
</dbReference>
<proteinExistence type="predicted"/>
<reference evidence="2" key="1">
    <citation type="journal article" date="2020" name="Stud. Mycol.">
        <title>101 Dothideomycetes genomes: a test case for predicting lifestyles and emergence of pathogens.</title>
        <authorList>
            <person name="Haridas S."/>
            <person name="Albert R."/>
            <person name="Binder M."/>
            <person name="Bloem J."/>
            <person name="Labutti K."/>
            <person name="Salamov A."/>
            <person name="Andreopoulos B."/>
            <person name="Baker S."/>
            <person name="Barry K."/>
            <person name="Bills G."/>
            <person name="Bluhm B."/>
            <person name="Cannon C."/>
            <person name="Castanera R."/>
            <person name="Culley D."/>
            <person name="Daum C."/>
            <person name="Ezra D."/>
            <person name="Gonzalez J."/>
            <person name="Henrissat B."/>
            <person name="Kuo A."/>
            <person name="Liang C."/>
            <person name="Lipzen A."/>
            <person name="Lutzoni F."/>
            <person name="Magnuson J."/>
            <person name="Mondo S."/>
            <person name="Nolan M."/>
            <person name="Ohm R."/>
            <person name="Pangilinan J."/>
            <person name="Park H.-J."/>
            <person name="Ramirez L."/>
            <person name="Alfaro M."/>
            <person name="Sun H."/>
            <person name="Tritt A."/>
            <person name="Yoshinaga Y."/>
            <person name="Zwiers L.-H."/>
            <person name="Turgeon B."/>
            <person name="Goodwin S."/>
            <person name="Spatafora J."/>
            <person name="Crous P."/>
            <person name="Grigoriev I."/>
        </authorList>
    </citation>
    <scope>NUCLEOTIDE SEQUENCE</scope>
    <source>
        <strain evidence="2">ATCC 16933</strain>
    </source>
</reference>